<accession>A0A2M8FAJ4</accession>
<organism evidence="2 3">
    <name type="scientific">Candidatus Magasanikbacteria bacterium CG_4_9_14_0_2_um_filter_42_11</name>
    <dbReference type="NCBI Taxonomy" id="1974643"/>
    <lineage>
        <taxon>Bacteria</taxon>
        <taxon>Candidatus Magasanikiibacteriota</taxon>
    </lineage>
</organism>
<protein>
    <recommendedName>
        <fullName evidence="4">Twin-arginine translocation signal domain-containing protein</fullName>
    </recommendedName>
</protein>
<evidence type="ECO:0008006" key="4">
    <source>
        <dbReference type="Google" id="ProtNLM"/>
    </source>
</evidence>
<evidence type="ECO:0000256" key="1">
    <source>
        <dbReference type="SAM" id="MobiDB-lite"/>
    </source>
</evidence>
<gene>
    <name evidence="2" type="ORF">CO030_01175</name>
</gene>
<dbReference type="NCBIfam" id="TIGR01409">
    <property type="entry name" value="TAT_signal_seq"/>
    <property type="match status" value="1"/>
</dbReference>
<feature type="compositionally biased region" description="Basic and acidic residues" evidence="1">
    <location>
        <begin position="1"/>
        <end position="12"/>
    </location>
</feature>
<dbReference type="PROSITE" id="PS51318">
    <property type="entry name" value="TAT"/>
    <property type="match status" value="1"/>
</dbReference>
<name>A0A2M8FAJ4_9BACT</name>
<dbReference type="EMBL" id="PFRH01000044">
    <property type="protein sequence ID" value="PJC52760.1"/>
    <property type="molecule type" value="Genomic_DNA"/>
</dbReference>
<dbReference type="InterPro" id="IPR006311">
    <property type="entry name" value="TAT_signal"/>
</dbReference>
<proteinExistence type="predicted"/>
<evidence type="ECO:0000313" key="3">
    <source>
        <dbReference type="Proteomes" id="UP000231456"/>
    </source>
</evidence>
<feature type="region of interest" description="Disordered" evidence="1">
    <location>
        <begin position="1"/>
        <end position="46"/>
    </location>
</feature>
<feature type="non-terminal residue" evidence="2">
    <location>
        <position position="1"/>
    </location>
</feature>
<dbReference type="Proteomes" id="UP000231456">
    <property type="component" value="Unassembled WGS sequence"/>
</dbReference>
<comment type="caution">
    <text evidence="2">The sequence shown here is derived from an EMBL/GenBank/DDBJ whole genome shotgun (WGS) entry which is preliminary data.</text>
</comment>
<reference evidence="3" key="1">
    <citation type="submission" date="2017-09" db="EMBL/GenBank/DDBJ databases">
        <title>Depth-based differentiation of microbial function through sediment-hosted aquifers and enrichment of novel symbionts in the deep terrestrial subsurface.</title>
        <authorList>
            <person name="Probst A.J."/>
            <person name="Ladd B."/>
            <person name="Jarett J.K."/>
            <person name="Geller-Mcgrath D.E."/>
            <person name="Sieber C.M.K."/>
            <person name="Emerson J.B."/>
            <person name="Anantharaman K."/>
            <person name="Thomas B.C."/>
            <person name="Malmstrom R."/>
            <person name="Stieglmeier M."/>
            <person name="Klingl A."/>
            <person name="Woyke T."/>
            <person name="Ryan C.M."/>
            <person name="Banfield J.F."/>
        </authorList>
    </citation>
    <scope>NUCLEOTIDE SEQUENCE [LARGE SCALE GENOMIC DNA]</scope>
</reference>
<evidence type="ECO:0000313" key="2">
    <source>
        <dbReference type="EMBL" id="PJC52760.1"/>
    </source>
</evidence>
<dbReference type="InterPro" id="IPR019546">
    <property type="entry name" value="TAT_signal_bac_arc"/>
</dbReference>
<feature type="compositionally biased region" description="Polar residues" evidence="1">
    <location>
        <begin position="30"/>
        <end position="40"/>
    </location>
</feature>
<dbReference type="AlphaFoldDB" id="A0A2M8FAJ4"/>
<sequence>DRFRGRDYEEIVKGLPDSDDGHGKAPQGEKPSTSVSNNAGAPQDPSRRKFLKAAGATAAFVATGGVGREIIAAATGGEAHAEYPEKKFEGEPISSFEEFEHELQAFVQKEGMQEILDLPQSKQTLEQQDVLHDAFAQVFPYERLVPALQAAFEDDYIGPFYGRLLEYQAHGYIYKFAREHKDLQSTDFNKILSHARDYYAVRTEDYLPQAKDLRPVDIDPRAWAKDLDDGHAAASIHNVKAWLDPRAQEKFKSCFSDAKVRDALTTSKHAFTLVESFSFVKALLKKEAENPDAPRALLIEALLDKGEQFRNEEIIGDKTDQFLYIYDPDVGKNPRTQQYDTGEYDPNVLSRRIDAIVGKHVSMQSLDIQEGGNFSKYMIAEMIKDAKDDTVIYFNVHGNAKHFKVNDQNSETGSQFTHADLADALFQRIIASNNVDAVKNFTFLVDACDAYLFVEKLRTVMKDRFAKYKEFEDIPFSKIGIPNKILTSAHEGGLALGGRSFYREMTKELPEGQPFNGDWLSRKVQPEWYRKGGDMTVYVEGTGDVIEIGAVRKKIDEIAA</sequence>